<feature type="region of interest" description="Disordered" evidence="1">
    <location>
        <begin position="642"/>
        <end position="722"/>
    </location>
</feature>
<feature type="compositionally biased region" description="Polar residues" evidence="1">
    <location>
        <begin position="676"/>
        <end position="694"/>
    </location>
</feature>
<feature type="region of interest" description="Disordered" evidence="1">
    <location>
        <begin position="288"/>
        <end position="332"/>
    </location>
</feature>
<feature type="compositionally biased region" description="Basic and acidic residues" evidence="1">
    <location>
        <begin position="777"/>
        <end position="787"/>
    </location>
</feature>
<evidence type="ECO:0000313" key="2">
    <source>
        <dbReference type="EMBL" id="CAD7228926.1"/>
    </source>
</evidence>
<feature type="compositionally biased region" description="Low complexity" evidence="1">
    <location>
        <begin position="307"/>
        <end position="332"/>
    </location>
</feature>
<dbReference type="OrthoDB" id="8194213at2759"/>
<evidence type="ECO:0000256" key="1">
    <source>
        <dbReference type="SAM" id="MobiDB-lite"/>
    </source>
</evidence>
<feature type="region of interest" description="Disordered" evidence="1">
    <location>
        <begin position="90"/>
        <end position="141"/>
    </location>
</feature>
<feature type="compositionally biased region" description="Low complexity" evidence="1">
    <location>
        <begin position="105"/>
        <end position="119"/>
    </location>
</feature>
<name>A0A7R8WGV5_9CRUS</name>
<feature type="compositionally biased region" description="Basic residues" evidence="1">
    <location>
        <begin position="91"/>
        <end position="102"/>
    </location>
</feature>
<organism evidence="2">
    <name type="scientific">Cyprideis torosa</name>
    <dbReference type="NCBI Taxonomy" id="163714"/>
    <lineage>
        <taxon>Eukaryota</taxon>
        <taxon>Metazoa</taxon>
        <taxon>Ecdysozoa</taxon>
        <taxon>Arthropoda</taxon>
        <taxon>Crustacea</taxon>
        <taxon>Oligostraca</taxon>
        <taxon>Ostracoda</taxon>
        <taxon>Podocopa</taxon>
        <taxon>Podocopida</taxon>
        <taxon>Cytherocopina</taxon>
        <taxon>Cytheroidea</taxon>
        <taxon>Cytherideidae</taxon>
        <taxon>Cyprideis</taxon>
    </lineage>
</organism>
<feature type="region of interest" description="Disordered" evidence="1">
    <location>
        <begin position="380"/>
        <end position="400"/>
    </location>
</feature>
<dbReference type="AlphaFoldDB" id="A0A7R8WGV5"/>
<feature type="region of interest" description="Disordered" evidence="1">
    <location>
        <begin position="734"/>
        <end position="787"/>
    </location>
</feature>
<feature type="compositionally biased region" description="Low complexity" evidence="1">
    <location>
        <begin position="695"/>
        <end position="714"/>
    </location>
</feature>
<gene>
    <name evidence="2" type="ORF">CTOB1V02_LOCUS6804</name>
</gene>
<reference evidence="2" key="1">
    <citation type="submission" date="2020-11" db="EMBL/GenBank/DDBJ databases">
        <authorList>
            <person name="Tran Van P."/>
        </authorList>
    </citation>
    <scope>NUCLEOTIDE SEQUENCE</scope>
</reference>
<protein>
    <submittedName>
        <fullName evidence="2">Uncharacterized protein</fullName>
    </submittedName>
</protein>
<dbReference type="EMBL" id="OB661768">
    <property type="protein sequence ID" value="CAD7228926.1"/>
    <property type="molecule type" value="Genomic_DNA"/>
</dbReference>
<proteinExistence type="predicted"/>
<accession>A0A7R8WGV5</accession>
<sequence>MNDADSKQIFSLTSGTVTPPLDDLITSSDVLSLSALVTPSSLWSPPSAVTSATLGANEGHPSTSAPEAPVLTQTAASKIPTVSVTGGASRAARKIKWRKRNGKMAATAESGSEAAGVAAKKPRAAKQPEGEDADDAPPSPANTLEQVLEVMQRGCDCENSNCYEGLSASSVLQHRLNIAELSKDEHDMYLMGMTMACLGNIEENSKHKQRKRLRPQYRYQGKKICQAAFLFLENVTKYQMKSIRRHLSLHGVSPRVHGNQGRKPHNTLPLDTYQHAVAFMEGLIAKQSSNDPFHHPPHTVSSVTPFPSKSSPGASSGKSVSSSSAVPGSQSSYDRNKAAVHALYLASCEMAVPKIQPMGYSCFLGFLRDRFPGLRLPSGFPTTQKPPPHPATVQRPVVSSPPGVFPDDPTASREAHDWIVLAPVELDEIVSSSAAMTEVLPSSASTTVLLPSVLCTEASLVQSASSFGDPLQISPRYVQKKGIPFSEPESERASEFVIKNVFKEDDSHDTAPESGSATIVLDNLEDSHFIIHTEDNPIQNEKYVELPQISLTDVSSISSSSSEEPNLLTKLLLRASKDHPAVFSRNQTMVPAEAIPKPSAIVSSKTLSKPPVSTTVSSEGISTKNSLETIPVSSVPGKSRRISFQQDGRGGNFVIGPPVQDLPLSTRSPGGPGMSAPSTSTKQQVPSSASVHTVSSNFLSSSSSPNVTWSSTPWNRSSNPEKCQFLPTASMSIFNPPVMSSSKESSSATPGPPKRRSFFQPPIGLRSVPASMIVTHKSTDAGERPPE</sequence>